<evidence type="ECO:0000256" key="6">
    <source>
        <dbReference type="ARBA" id="ARBA00023233"/>
    </source>
</evidence>
<dbReference type="FunFam" id="1.10.533.10:FF:000013">
    <property type="entry name" value="Apoptosis-associated speck-like protein containing a CARD"/>
    <property type="match status" value="1"/>
</dbReference>
<dbReference type="GO" id="GO:0045087">
    <property type="term" value="P:innate immune response"/>
    <property type="evidence" value="ECO:0007669"/>
    <property type="project" value="UniProtKB-KW"/>
</dbReference>
<dbReference type="InterPro" id="IPR001315">
    <property type="entry name" value="CARD"/>
</dbReference>
<dbReference type="GO" id="GO:0042981">
    <property type="term" value="P:regulation of apoptotic process"/>
    <property type="evidence" value="ECO:0007669"/>
    <property type="project" value="InterPro"/>
</dbReference>
<dbReference type="SUPFAM" id="SSF47986">
    <property type="entry name" value="DEATH domain"/>
    <property type="match status" value="2"/>
</dbReference>
<keyword evidence="2" id="KW-0963">Cytoplasm</keyword>
<dbReference type="InterPro" id="IPR033516">
    <property type="entry name" value="CARD8/ASC/NALP1_CARD"/>
</dbReference>
<dbReference type="Ensembl" id="ENSGEVT00005013812.1">
    <property type="protein sequence ID" value="ENSGEVP00005013187.1"/>
    <property type="gene ID" value="ENSGEVG00005009330.1"/>
</dbReference>
<dbReference type="AlphaFoldDB" id="A0A8C4WAT3"/>
<dbReference type="Gene3D" id="1.10.533.10">
    <property type="entry name" value="Death Domain, Fas"/>
    <property type="match status" value="2"/>
</dbReference>
<evidence type="ECO:0000256" key="5">
    <source>
        <dbReference type="ARBA" id="ARBA00023198"/>
    </source>
</evidence>
<keyword evidence="10" id="KW-1185">Reference proteome</keyword>
<dbReference type="PROSITE" id="PS50209">
    <property type="entry name" value="CARD"/>
    <property type="match status" value="1"/>
</dbReference>
<dbReference type="OrthoDB" id="10058437at2759"/>
<dbReference type="InterPro" id="IPR051249">
    <property type="entry name" value="NLRP_Inflammasome"/>
</dbReference>
<name>A0A8C4WAT3_9SAUR</name>
<dbReference type="Pfam" id="PF00619">
    <property type="entry name" value="CARD"/>
    <property type="match status" value="1"/>
</dbReference>
<sequence>MEGTGRHRLLQTLAGLGKDELQRWKEKLSKIALKEGYQHIPQALLERADPEALAELLISYYGEEYGLQLALLAQTLCSAEQAATDLSSIAGELPGRKRPDPVGPQCLLQQINKPRCRCACNYQHFIDQHREQLIQRVRQVDGVLDKLYNTVLDNEQYQSIRAERTDPEKMRKLFDLLPSWNRACKDQLYQVLKTTHQHLIDELEGK</sequence>
<evidence type="ECO:0008006" key="11">
    <source>
        <dbReference type="Google" id="ProtNLM"/>
    </source>
</evidence>
<dbReference type="GO" id="GO:0061702">
    <property type="term" value="C:canonical inflammasome complex"/>
    <property type="evidence" value="ECO:0007669"/>
    <property type="project" value="UniProtKB-SubCell"/>
</dbReference>
<dbReference type="SMART" id="SM01289">
    <property type="entry name" value="PYRIN"/>
    <property type="match status" value="1"/>
</dbReference>
<reference evidence="9" key="1">
    <citation type="submission" date="2025-08" db="UniProtKB">
        <authorList>
            <consortium name="Ensembl"/>
        </authorList>
    </citation>
    <scope>IDENTIFICATION</scope>
</reference>
<evidence type="ECO:0000313" key="9">
    <source>
        <dbReference type="Ensembl" id="ENSGEVP00005013187.1"/>
    </source>
</evidence>
<evidence type="ECO:0000256" key="4">
    <source>
        <dbReference type="ARBA" id="ARBA00022859"/>
    </source>
</evidence>
<comment type="subcellular location">
    <subcellularLocation>
        <location evidence="1">Inflammasome</location>
    </subcellularLocation>
</comment>
<feature type="domain" description="Pyrin" evidence="8">
    <location>
        <begin position="1"/>
        <end position="71"/>
    </location>
</feature>
<evidence type="ECO:0000256" key="1">
    <source>
        <dbReference type="ARBA" id="ARBA00004110"/>
    </source>
</evidence>
<dbReference type="Pfam" id="PF02758">
    <property type="entry name" value="PYRIN"/>
    <property type="match status" value="1"/>
</dbReference>
<feature type="domain" description="CARD" evidence="7">
    <location>
        <begin position="124"/>
        <end position="206"/>
    </location>
</feature>
<keyword evidence="5" id="KW-0395">Inflammatory response</keyword>
<dbReference type="Proteomes" id="UP000694390">
    <property type="component" value="Unassembled WGS sequence"/>
</dbReference>
<keyword evidence="4" id="KW-0391">Immunity</keyword>
<evidence type="ECO:0000256" key="3">
    <source>
        <dbReference type="ARBA" id="ARBA00022588"/>
    </source>
</evidence>
<proteinExistence type="predicted"/>
<evidence type="ECO:0000259" key="7">
    <source>
        <dbReference type="PROSITE" id="PS50209"/>
    </source>
</evidence>
<dbReference type="PANTHER" id="PTHR46985">
    <property type="entry name" value="NACHT, LRR AND PYD DOMAINS-CONTAINING PROTEIN 1"/>
    <property type="match status" value="1"/>
</dbReference>
<keyword evidence="6" id="KW-1271">Inflammasome</keyword>
<dbReference type="CDD" id="cd08330">
    <property type="entry name" value="CARD_ASC_NALP1"/>
    <property type="match status" value="1"/>
</dbReference>
<evidence type="ECO:0000313" key="10">
    <source>
        <dbReference type="Proteomes" id="UP000694390"/>
    </source>
</evidence>
<keyword evidence="3" id="KW-0399">Innate immunity</keyword>
<evidence type="ECO:0000256" key="2">
    <source>
        <dbReference type="ARBA" id="ARBA00022490"/>
    </source>
</evidence>
<dbReference type="PANTHER" id="PTHR46985:SF2">
    <property type="entry name" value="APOPTOSIS-ASSOCIATED SPECK-LIKE PROTEIN CONTAINING A CARD"/>
    <property type="match status" value="1"/>
</dbReference>
<protein>
    <recommendedName>
        <fullName evidence="11">Apoptosis-associated speck-like protein containing a CARD</fullName>
    </recommendedName>
</protein>
<organism evidence="9 10">
    <name type="scientific">Gopherus evgoodei</name>
    <name type="common">Goodes thornscrub tortoise</name>
    <dbReference type="NCBI Taxonomy" id="1825980"/>
    <lineage>
        <taxon>Eukaryota</taxon>
        <taxon>Metazoa</taxon>
        <taxon>Chordata</taxon>
        <taxon>Craniata</taxon>
        <taxon>Vertebrata</taxon>
        <taxon>Euteleostomi</taxon>
        <taxon>Archelosauria</taxon>
        <taxon>Testudinata</taxon>
        <taxon>Testudines</taxon>
        <taxon>Cryptodira</taxon>
        <taxon>Durocryptodira</taxon>
        <taxon>Testudinoidea</taxon>
        <taxon>Testudinidae</taxon>
        <taxon>Gopherus</taxon>
    </lineage>
</organism>
<evidence type="ECO:0000259" key="8">
    <source>
        <dbReference type="PROSITE" id="PS50824"/>
    </source>
</evidence>
<dbReference type="GO" id="GO:0006954">
    <property type="term" value="P:inflammatory response"/>
    <property type="evidence" value="ECO:0007669"/>
    <property type="project" value="UniProtKB-KW"/>
</dbReference>
<dbReference type="GeneTree" id="ENSGT00940000161873"/>
<reference evidence="9" key="2">
    <citation type="submission" date="2025-09" db="UniProtKB">
        <authorList>
            <consortium name="Ensembl"/>
        </authorList>
    </citation>
    <scope>IDENTIFICATION</scope>
</reference>
<dbReference type="PROSITE" id="PS50824">
    <property type="entry name" value="DAPIN"/>
    <property type="match status" value="1"/>
</dbReference>
<dbReference type="InterPro" id="IPR011029">
    <property type="entry name" value="DEATH-like_dom_sf"/>
</dbReference>
<accession>A0A8C4WAT3</accession>
<dbReference type="InterPro" id="IPR004020">
    <property type="entry name" value="DAPIN"/>
</dbReference>